<dbReference type="GO" id="GO:0042726">
    <property type="term" value="P:flavin-containing compound metabolic process"/>
    <property type="evidence" value="ECO:0007669"/>
    <property type="project" value="TreeGrafter"/>
</dbReference>
<dbReference type="CDD" id="cd00885">
    <property type="entry name" value="cinA"/>
    <property type="match status" value="1"/>
</dbReference>
<dbReference type="Proteomes" id="UP000750711">
    <property type="component" value="Unassembled WGS sequence"/>
</dbReference>
<evidence type="ECO:0000313" key="2">
    <source>
        <dbReference type="EMBL" id="KAH0563383.1"/>
    </source>
</evidence>
<dbReference type="Pfam" id="PF00994">
    <property type="entry name" value="MoCF_biosynth"/>
    <property type="match status" value="1"/>
</dbReference>
<keyword evidence="3" id="KW-1185">Reference proteome</keyword>
<dbReference type="PANTHER" id="PTHR47675:SF1">
    <property type="entry name" value="MOLYBDOPTERIN BINDING DOMAIN PROTEIN (AFU_ORTHOLOGUE AFUA_5G11210)"/>
    <property type="match status" value="1"/>
</dbReference>
<dbReference type="InterPro" id="IPR036425">
    <property type="entry name" value="MoaB/Mog-like_dom_sf"/>
</dbReference>
<organism evidence="2 3">
    <name type="scientific">Trichoglossum hirsutum</name>
    <dbReference type="NCBI Taxonomy" id="265104"/>
    <lineage>
        <taxon>Eukaryota</taxon>
        <taxon>Fungi</taxon>
        <taxon>Dikarya</taxon>
        <taxon>Ascomycota</taxon>
        <taxon>Pezizomycotina</taxon>
        <taxon>Geoglossomycetes</taxon>
        <taxon>Geoglossales</taxon>
        <taxon>Geoglossaceae</taxon>
        <taxon>Trichoglossum</taxon>
    </lineage>
</organism>
<gene>
    <name evidence="2" type="ORF">GP486_002043</name>
</gene>
<accession>A0A9P8LFH8</accession>
<feature type="domain" description="MoaB/Mog" evidence="1">
    <location>
        <begin position="19"/>
        <end position="247"/>
    </location>
</feature>
<dbReference type="GO" id="GO:0047884">
    <property type="term" value="F:FAD diphosphatase activity"/>
    <property type="evidence" value="ECO:0007669"/>
    <property type="project" value="TreeGrafter"/>
</dbReference>
<dbReference type="Gene3D" id="3.40.980.10">
    <property type="entry name" value="MoaB/Mog-like domain"/>
    <property type="match status" value="2"/>
</dbReference>
<dbReference type="EMBL" id="JAGHQM010000210">
    <property type="protein sequence ID" value="KAH0563383.1"/>
    <property type="molecule type" value="Genomic_DNA"/>
</dbReference>
<reference evidence="2" key="1">
    <citation type="submission" date="2021-03" db="EMBL/GenBank/DDBJ databases">
        <title>Comparative genomics and phylogenomic investigation of the class Geoglossomycetes provide insights into ecological specialization and systematics.</title>
        <authorList>
            <person name="Melie T."/>
            <person name="Pirro S."/>
            <person name="Miller A.N."/>
            <person name="Quandt A."/>
        </authorList>
    </citation>
    <scope>NUCLEOTIDE SEQUENCE</scope>
    <source>
        <strain evidence="2">CAQ_001_2017</strain>
    </source>
</reference>
<sequence>MSSFVTAEERATRQIHTAGAIIIGDEILNGKVRACRQTMRLTKADNLSNFAKTVDTNSPFFARWCFSLGINLKRIEVIADDEDEIIEVSRRMSKTYDLVVTSGGIGPTLVLSVFIPRMSAQKIIYQMLMVRVLFRHDDITYSSIAKAFGLELKFHEETFDRMKKLSKPHSSQPDFSWNTPSPALTARLRMVHLPIDTTRDEKNQVLFVNDKLWVPIAVVNGNLHILPGVPRLFENLLDSLKPMIRPRLADDKGTLRVIFSTPLSESAVAPFLTELARRVEPRGIKVGSYPRWGKKMNTVTLVGKDVDYMESLVAEIEHGIRGVRVKVEGERDHDS</sequence>
<dbReference type="SUPFAM" id="SSF53218">
    <property type="entry name" value="Molybdenum cofactor biosynthesis proteins"/>
    <property type="match status" value="1"/>
</dbReference>
<evidence type="ECO:0000259" key="1">
    <source>
        <dbReference type="SMART" id="SM00852"/>
    </source>
</evidence>
<protein>
    <recommendedName>
        <fullName evidence="1">MoaB/Mog domain-containing protein</fullName>
    </recommendedName>
</protein>
<comment type="caution">
    <text evidence="2">The sequence shown here is derived from an EMBL/GenBank/DDBJ whole genome shotgun (WGS) entry which is preliminary data.</text>
</comment>
<dbReference type="SMART" id="SM00852">
    <property type="entry name" value="MoCF_biosynth"/>
    <property type="match status" value="1"/>
</dbReference>
<proteinExistence type="predicted"/>
<dbReference type="PANTHER" id="PTHR47675">
    <property type="entry name" value="MOLYBDOPTERIN BINDING DOMAIN PROTEIN (AFU_ORTHOLOGUE AFUA_5G11210)"/>
    <property type="match status" value="1"/>
</dbReference>
<name>A0A9P8LFH8_9PEZI</name>
<evidence type="ECO:0000313" key="3">
    <source>
        <dbReference type="Proteomes" id="UP000750711"/>
    </source>
</evidence>
<dbReference type="AlphaFoldDB" id="A0A9P8LFH8"/>
<dbReference type="InterPro" id="IPR001453">
    <property type="entry name" value="MoaB/Mog_dom"/>
</dbReference>